<protein>
    <submittedName>
        <fullName evidence="1">Uncharacterized protein</fullName>
    </submittedName>
</protein>
<evidence type="ECO:0000313" key="1">
    <source>
        <dbReference type="EMBL" id="OAU96567.1"/>
    </source>
</evidence>
<accession>A0A198UMV1</accession>
<dbReference type="PATRIC" id="fig|480.237.peg.1499"/>
<dbReference type="Proteomes" id="UP000078228">
    <property type="component" value="Unassembled WGS sequence"/>
</dbReference>
<dbReference type="EMBL" id="LXHC01000017">
    <property type="protein sequence ID" value="OAU96567.1"/>
    <property type="molecule type" value="Genomic_DNA"/>
</dbReference>
<keyword evidence="2" id="KW-1185">Reference proteome</keyword>
<name>A0A198UMV1_MORCA</name>
<evidence type="ECO:0000313" key="2">
    <source>
        <dbReference type="Proteomes" id="UP000078228"/>
    </source>
</evidence>
<proteinExistence type="predicted"/>
<gene>
    <name evidence="1" type="ORF">AO384_0925</name>
</gene>
<dbReference type="AlphaFoldDB" id="A0A198UMV1"/>
<comment type="caution">
    <text evidence="1">The sequence shown here is derived from an EMBL/GenBank/DDBJ whole genome shotgun (WGS) entry which is preliminary data.</text>
</comment>
<sequence>MIHSLNRFLVVGLFINFTNNKIIYFYHASPDTAPKIMLK</sequence>
<organism evidence="1 2">
    <name type="scientific">Moraxella catarrhalis</name>
    <name type="common">Branhamella catarrhalis</name>
    <dbReference type="NCBI Taxonomy" id="480"/>
    <lineage>
        <taxon>Bacteria</taxon>
        <taxon>Pseudomonadati</taxon>
        <taxon>Pseudomonadota</taxon>
        <taxon>Gammaproteobacteria</taxon>
        <taxon>Moraxellales</taxon>
        <taxon>Moraxellaceae</taxon>
        <taxon>Moraxella</taxon>
    </lineage>
</organism>
<reference evidence="1 2" key="1">
    <citation type="journal article" date="2016" name="Genome Biol. Evol.">
        <title>Comparative Genomic Analyses of the Moraxella catarrhalis Serosensitive and Seroresistant Lineages Demonstrate Their Independent Evolution.</title>
        <authorList>
            <person name="Earl J.P."/>
            <person name="de Vries S.P."/>
            <person name="Ahmed A."/>
            <person name="Powell E."/>
            <person name="Schultz M.P."/>
            <person name="Hermans P.W."/>
            <person name="Hill D.J."/>
            <person name="Zhou Z."/>
            <person name="Constantinidou C.I."/>
            <person name="Hu F.Z."/>
            <person name="Bootsma H.J."/>
            <person name="Ehrlich G.D."/>
        </authorList>
    </citation>
    <scope>NUCLEOTIDE SEQUENCE [LARGE SCALE GENOMIC DNA]</scope>
    <source>
        <strain evidence="1 2">Z7542</strain>
    </source>
</reference>